<feature type="transmembrane region" description="Helical" evidence="1">
    <location>
        <begin position="110"/>
        <end position="137"/>
    </location>
</feature>
<feature type="transmembrane region" description="Helical" evidence="1">
    <location>
        <begin position="67"/>
        <end position="89"/>
    </location>
</feature>
<organism evidence="2 3">
    <name type="scientific">Streptosporangium jomthongense</name>
    <dbReference type="NCBI Taxonomy" id="1193683"/>
    <lineage>
        <taxon>Bacteria</taxon>
        <taxon>Bacillati</taxon>
        <taxon>Actinomycetota</taxon>
        <taxon>Actinomycetes</taxon>
        <taxon>Streptosporangiales</taxon>
        <taxon>Streptosporangiaceae</taxon>
        <taxon>Streptosporangium</taxon>
    </lineage>
</organism>
<accession>A0ABV8F1P5</accession>
<protein>
    <submittedName>
        <fullName evidence="2">ABC transporter permease subunit</fullName>
    </submittedName>
</protein>
<dbReference type="PANTHER" id="PTHR37305:SF1">
    <property type="entry name" value="MEMBRANE PROTEIN"/>
    <property type="match status" value="1"/>
</dbReference>
<evidence type="ECO:0000313" key="3">
    <source>
        <dbReference type="Proteomes" id="UP001595698"/>
    </source>
</evidence>
<feature type="transmembrane region" description="Helical" evidence="1">
    <location>
        <begin position="28"/>
        <end position="47"/>
    </location>
</feature>
<sequence>MTETSRTTAIRAVVAAEWAKIWSLRSTVLVLPLTLVLSAVLAYLVGASTANGFTRMPSEMQSRFDPLFITFYGLTLSQLPLVVFGVLVVGGEYTSGTITASLTAVPRRGLFYTGKVLAVLLTALGVSALSVVAAFVAAQAGLGPYRTSFGAAGVPQAVVGAWLYLALICVFAMGVATMLRGSAGPLAILMPLLFLGSQGLGNVPGLKAVTQYLPDQAAAVIMHLTGPPGDPRFGRDLGPWTGMGVLVLWVVLSLGGGYLVLRRRDVR</sequence>
<gene>
    <name evidence="2" type="ORF">ACFOYY_17520</name>
</gene>
<feature type="transmembrane region" description="Helical" evidence="1">
    <location>
        <begin position="157"/>
        <end position="179"/>
    </location>
</feature>
<dbReference type="PANTHER" id="PTHR37305">
    <property type="entry name" value="INTEGRAL MEMBRANE PROTEIN-RELATED"/>
    <property type="match status" value="1"/>
</dbReference>
<proteinExistence type="predicted"/>
<dbReference type="RefSeq" id="WP_386190322.1">
    <property type="nucleotide sequence ID" value="NZ_JBHSBC010000016.1"/>
</dbReference>
<name>A0ABV8F1P5_9ACTN</name>
<reference evidence="3" key="1">
    <citation type="journal article" date="2019" name="Int. J. Syst. Evol. Microbiol.">
        <title>The Global Catalogue of Microorganisms (GCM) 10K type strain sequencing project: providing services to taxonomists for standard genome sequencing and annotation.</title>
        <authorList>
            <consortium name="The Broad Institute Genomics Platform"/>
            <consortium name="The Broad Institute Genome Sequencing Center for Infectious Disease"/>
            <person name="Wu L."/>
            <person name="Ma J."/>
        </authorList>
    </citation>
    <scope>NUCLEOTIDE SEQUENCE [LARGE SCALE GENOMIC DNA]</scope>
    <source>
        <strain evidence="3">TBRC 7912</strain>
    </source>
</reference>
<feature type="transmembrane region" description="Helical" evidence="1">
    <location>
        <begin position="240"/>
        <end position="261"/>
    </location>
</feature>
<feature type="transmembrane region" description="Helical" evidence="1">
    <location>
        <begin position="186"/>
        <end position="206"/>
    </location>
</feature>
<keyword evidence="1" id="KW-0472">Membrane</keyword>
<evidence type="ECO:0000313" key="2">
    <source>
        <dbReference type="EMBL" id="MFC3981945.1"/>
    </source>
</evidence>
<evidence type="ECO:0000256" key="1">
    <source>
        <dbReference type="SAM" id="Phobius"/>
    </source>
</evidence>
<comment type="caution">
    <text evidence="2">The sequence shown here is derived from an EMBL/GenBank/DDBJ whole genome shotgun (WGS) entry which is preliminary data.</text>
</comment>
<keyword evidence="3" id="KW-1185">Reference proteome</keyword>
<keyword evidence="1" id="KW-0812">Transmembrane</keyword>
<dbReference type="Proteomes" id="UP001595698">
    <property type="component" value="Unassembled WGS sequence"/>
</dbReference>
<dbReference type="EMBL" id="JBHSBC010000016">
    <property type="protein sequence ID" value="MFC3981945.1"/>
    <property type="molecule type" value="Genomic_DNA"/>
</dbReference>
<keyword evidence="1" id="KW-1133">Transmembrane helix</keyword>